<organism evidence="1 2">
    <name type="scientific">Methanoculleus chikugoensis</name>
    <dbReference type="NCBI Taxonomy" id="118126"/>
    <lineage>
        <taxon>Archaea</taxon>
        <taxon>Methanobacteriati</taxon>
        <taxon>Methanobacteriota</taxon>
        <taxon>Stenosarchaea group</taxon>
        <taxon>Methanomicrobia</taxon>
        <taxon>Methanomicrobiales</taxon>
        <taxon>Methanomicrobiaceae</taxon>
        <taxon>Methanoculleus</taxon>
    </lineage>
</organism>
<reference evidence="1 2" key="1">
    <citation type="submission" date="2016-08" db="EMBL/GenBank/DDBJ databases">
        <authorList>
            <person name="Seilhamer J.J."/>
        </authorList>
    </citation>
    <scope>NUCLEOTIDE SEQUENCE [LARGE SCALE GENOMIC DNA]</scope>
    <source>
        <strain evidence="1">L21-II-0</strain>
    </source>
</reference>
<evidence type="ECO:0000313" key="1">
    <source>
        <dbReference type="EMBL" id="SCL76122.1"/>
    </source>
</evidence>
<dbReference type="GO" id="GO:0016829">
    <property type="term" value="F:lyase activity"/>
    <property type="evidence" value="ECO:0007669"/>
    <property type="project" value="UniProtKB-KW"/>
</dbReference>
<dbReference type="Proteomes" id="UP000184671">
    <property type="component" value="Unassembled WGS sequence"/>
</dbReference>
<dbReference type="EMBL" id="FMID01000047">
    <property type="protein sequence ID" value="SCL76122.1"/>
    <property type="molecule type" value="Genomic_DNA"/>
</dbReference>
<accession>A0A1M4MMQ4</accession>
<dbReference type="InterPro" id="IPR012334">
    <property type="entry name" value="Pectin_lyas_fold"/>
</dbReference>
<evidence type="ECO:0000313" key="2">
    <source>
        <dbReference type="Proteomes" id="UP000184671"/>
    </source>
</evidence>
<dbReference type="InterPro" id="IPR011050">
    <property type="entry name" value="Pectin_lyase_fold/virulence"/>
</dbReference>
<sequence>MPAIPYPQKRGKRTLIAIIIVIAAVCAVVLALHLQPWKPAPSGPPVPAIPAPVVPTVTEPTIIVAASDSSAASKAGADYICDGIDDQYEIQAAIDALPARGGTVQLTEGTFKCSGNILPGSYTTLKGQGDESTHLIFTDNGLIWMKSDSIALEGFRATGSGYSGKSAHRGVIYITASHMWIKDVTATADRSIQAVFYVQSIEGYTRDIEYIAFIGCVADSPGTYGFLHSSQDTDNTVHRYVQYTDCRAIDCGRHSRFNNWVTGFDFAELNDIESLRVTRCIAEGNWESGFHLEWAPNKNDVVFTDCISRNNGRKPYPDYYDTSGEYYFGAGYYAPKGSYTFNNCTAEANSAYGFFFSYPDGVYLYDCTDFETGRGKTDYSQVKPTSFFIVQSLLTNANPSIVMENCESIESFGYGLHIALMDHVQINNFRLTDPAGIDGKGAVVGGSPRGALFVDSSIDIHATGDRVSTLVYAMGNRNVIYSGQINSNAAHPFVIDGYGTSNVRVQNMQMLPVGSAGITLTQDVPEGAVTIVKS</sequence>
<protein>
    <submittedName>
        <fullName evidence="1">Pectate lyase superfamily protein</fullName>
    </submittedName>
</protein>
<name>A0A1M4MMQ4_9EURY</name>
<proteinExistence type="predicted"/>
<keyword evidence="1" id="KW-0456">Lyase</keyword>
<dbReference type="OrthoDB" id="105642at2157"/>
<dbReference type="Gene3D" id="2.160.20.10">
    <property type="entry name" value="Single-stranded right-handed beta-helix, Pectin lyase-like"/>
    <property type="match status" value="1"/>
</dbReference>
<dbReference type="AlphaFoldDB" id="A0A1M4MMQ4"/>
<gene>
    <name evidence="1" type="ORF">L21_2043</name>
</gene>
<dbReference type="SUPFAM" id="SSF51126">
    <property type="entry name" value="Pectin lyase-like"/>
    <property type="match status" value="2"/>
</dbReference>